<evidence type="ECO:0000313" key="1">
    <source>
        <dbReference type="EMBL" id="CAA2982349.1"/>
    </source>
</evidence>
<protein>
    <submittedName>
        <fullName evidence="1">Uncharacterized protein</fullName>
    </submittedName>
</protein>
<comment type="caution">
    <text evidence="1">The sequence shown here is derived from an EMBL/GenBank/DDBJ whole genome shotgun (WGS) entry which is preliminary data.</text>
</comment>
<sequence>MLRCIKDLASHLFPLINSLPLKFRKQKIRGFSVEKWRSLAKSHVKSKPVIFKLAFPRTIFSRKSVSESSKRCNPSASNVNTSQHIVHQYLAF</sequence>
<reference evidence="1 2" key="1">
    <citation type="submission" date="2019-12" db="EMBL/GenBank/DDBJ databases">
        <authorList>
            <person name="Alioto T."/>
            <person name="Alioto T."/>
            <person name="Gomez Garrido J."/>
        </authorList>
    </citation>
    <scope>NUCLEOTIDE SEQUENCE [LARGE SCALE GENOMIC DNA]</scope>
</reference>
<accession>A0A8S0RR18</accession>
<keyword evidence="2" id="KW-1185">Reference proteome</keyword>
<dbReference type="AlphaFoldDB" id="A0A8S0RR18"/>
<gene>
    <name evidence="1" type="ORF">OLEA9_A074944</name>
</gene>
<organism evidence="1 2">
    <name type="scientific">Olea europaea subsp. europaea</name>
    <dbReference type="NCBI Taxonomy" id="158383"/>
    <lineage>
        <taxon>Eukaryota</taxon>
        <taxon>Viridiplantae</taxon>
        <taxon>Streptophyta</taxon>
        <taxon>Embryophyta</taxon>
        <taxon>Tracheophyta</taxon>
        <taxon>Spermatophyta</taxon>
        <taxon>Magnoliopsida</taxon>
        <taxon>eudicotyledons</taxon>
        <taxon>Gunneridae</taxon>
        <taxon>Pentapetalae</taxon>
        <taxon>asterids</taxon>
        <taxon>lamiids</taxon>
        <taxon>Lamiales</taxon>
        <taxon>Oleaceae</taxon>
        <taxon>Oleeae</taxon>
        <taxon>Olea</taxon>
    </lineage>
</organism>
<proteinExistence type="predicted"/>
<dbReference type="Gramene" id="OE9A074944T1">
    <property type="protein sequence ID" value="OE9A074944C1"/>
    <property type="gene ID" value="OE9A074944"/>
</dbReference>
<dbReference type="EMBL" id="CACTIH010003692">
    <property type="protein sequence ID" value="CAA2982349.1"/>
    <property type="molecule type" value="Genomic_DNA"/>
</dbReference>
<dbReference type="Proteomes" id="UP000594638">
    <property type="component" value="Unassembled WGS sequence"/>
</dbReference>
<name>A0A8S0RR18_OLEEU</name>
<evidence type="ECO:0000313" key="2">
    <source>
        <dbReference type="Proteomes" id="UP000594638"/>
    </source>
</evidence>